<gene>
    <name evidence="2" type="ORF">SPI_05904</name>
</gene>
<feature type="compositionally biased region" description="Polar residues" evidence="1">
    <location>
        <begin position="1"/>
        <end position="10"/>
    </location>
</feature>
<dbReference type="EMBL" id="AZHD01000010">
    <property type="protein sequence ID" value="OAA59706.1"/>
    <property type="molecule type" value="Genomic_DNA"/>
</dbReference>
<evidence type="ECO:0000256" key="1">
    <source>
        <dbReference type="SAM" id="MobiDB-lite"/>
    </source>
</evidence>
<dbReference type="STRING" id="1081102.A0A167SKM3"/>
<dbReference type="AlphaFoldDB" id="A0A167SKM3"/>
<dbReference type="InterPro" id="IPR053178">
    <property type="entry name" value="Osmoadaptation_assoc"/>
</dbReference>
<dbReference type="OrthoDB" id="5034577at2759"/>
<feature type="region of interest" description="Disordered" evidence="1">
    <location>
        <begin position="1"/>
        <end position="69"/>
    </location>
</feature>
<dbReference type="PANTHER" id="PTHR38111:SF2">
    <property type="entry name" value="FINGER DOMAIN PROTEIN, PUTATIVE (AFU_ORTHOLOGUE AFUA_1G01560)-RELATED"/>
    <property type="match status" value="1"/>
</dbReference>
<evidence type="ECO:0000313" key="3">
    <source>
        <dbReference type="Proteomes" id="UP000076874"/>
    </source>
</evidence>
<accession>A0A167SKM3</accession>
<evidence type="ECO:0000313" key="2">
    <source>
        <dbReference type="EMBL" id="OAA59706.1"/>
    </source>
</evidence>
<comment type="caution">
    <text evidence="2">The sequence shown here is derived from an EMBL/GenBank/DDBJ whole genome shotgun (WGS) entry which is preliminary data.</text>
</comment>
<sequence length="460" mass="51096">MEAESETPSTGLHERSSSSTSSDKSSLLVVVRERTARSGAGRFLTLDTRKSATPRGSPPPGSPGSALQSASDRVSSQLVWAVESGLRGGDVPDLCVKTPWIHLVPPRLTQSSVLCDAVSLLLATVSNCRRRLPFDAELDRRAYVRCMASLRSALMRPEEALRMETLTAVLLLTKIEYDHEKSRNPNQAAHSQGLRALLVARGPPPPSDPFAVRIYFDSIGELLVQFLVNREDNFFARPEWLDAMEAAVRACRDRDGRRQTSYRLDLLMIRWPNFAAQLRRARNDAANQTDVLTELMFSIQSVRQDLAAFEAEAIEPLWRNGTIWEMPGAADICGKALGFADWWACQVFVGHAMANLAVCRMLCAAMDLLGLPTVEPGHACREMSERIWRSLRYAEALPREKRDYFIAPLTLSFESAGGTGRQWLLSKMVQIAGPRVRFLDAEPERLILDLGMELTGRGAT</sequence>
<keyword evidence="3" id="KW-1185">Reference proteome</keyword>
<protein>
    <recommendedName>
        <fullName evidence="4">C6 zinc finger domain containing protein</fullName>
    </recommendedName>
</protein>
<feature type="compositionally biased region" description="Low complexity" evidence="1">
    <location>
        <begin position="17"/>
        <end position="26"/>
    </location>
</feature>
<reference evidence="2 3" key="1">
    <citation type="journal article" date="2016" name="Genome Biol. Evol.">
        <title>Divergent and convergent evolution of fungal pathogenicity.</title>
        <authorList>
            <person name="Shang Y."/>
            <person name="Xiao G."/>
            <person name="Zheng P."/>
            <person name="Cen K."/>
            <person name="Zhan S."/>
            <person name="Wang C."/>
        </authorList>
    </citation>
    <scope>NUCLEOTIDE SEQUENCE [LARGE SCALE GENOMIC DNA]</scope>
    <source>
        <strain evidence="2 3">RCEF 264</strain>
    </source>
</reference>
<organism evidence="2 3">
    <name type="scientific">Niveomyces insectorum RCEF 264</name>
    <dbReference type="NCBI Taxonomy" id="1081102"/>
    <lineage>
        <taxon>Eukaryota</taxon>
        <taxon>Fungi</taxon>
        <taxon>Dikarya</taxon>
        <taxon>Ascomycota</taxon>
        <taxon>Pezizomycotina</taxon>
        <taxon>Sordariomycetes</taxon>
        <taxon>Hypocreomycetidae</taxon>
        <taxon>Hypocreales</taxon>
        <taxon>Cordycipitaceae</taxon>
        <taxon>Niveomyces</taxon>
    </lineage>
</organism>
<name>A0A167SKM3_9HYPO</name>
<dbReference type="PANTHER" id="PTHR38111">
    <property type="entry name" value="ZN(2)-C6 FUNGAL-TYPE DOMAIN-CONTAINING PROTEIN-RELATED"/>
    <property type="match status" value="1"/>
</dbReference>
<dbReference type="Proteomes" id="UP000076874">
    <property type="component" value="Unassembled WGS sequence"/>
</dbReference>
<proteinExistence type="predicted"/>
<evidence type="ECO:0008006" key="4">
    <source>
        <dbReference type="Google" id="ProtNLM"/>
    </source>
</evidence>